<comment type="function">
    <text evidence="1 10">Controls the rotational direction of flagella during chemotaxis.</text>
</comment>
<dbReference type="GO" id="GO:0005886">
    <property type="term" value="C:plasma membrane"/>
    <property type="evidence" value="ECO:0007669"/>
    <property type="project" value="UniProtKB-SubCell"/>
</dbReference>
<dbReference type="AlphaFoldDB" id="A0A7J0BH04"/>
<dbReference type="Pfam" id="PF03748">
    <property type="entry name" value="FliL"/>
    <property type="match status" value="1"/>
</dbReference>
<comment type="subcellular location">
    <subcellularLocation>
        <location evidence="2">Cell membrane</location>
        <topology evidence="2">Single-pass membrane protein</topology>
    </subcellularLocation>
</comment>
<evidence type="ECO:0000256" key="2">
    <source>
        <dbReference type="ARBA" id="ARBA00004162"/>
    </source>
</evidence>
<dbReference type="InterPro" id="IPR005503">
    <property type="entry name" value="FliL"/>
</dbReference>
<reference evidence="11 12" key="1">
    <citation type="submission" date="2020-05" db="EMBL/GenBank/DDBJ databases">
        <title>Draft genome sequence of Desulfovibrio sp. strain HN2T.</title>
        <authorList>
            <person name="Ueno A."/>
            <person name="Tamazawa S."/>
            <person name="Tamamura S."/>
            <person name="Murakami T."/>
            <person name="Kiyama T."/>
            <person name="Inomata H."/>
            <person name="Amano Y."/>
            <person name="Miyakawa K."/>
            <person name="Tamaki H."/>
            <person name="Naganuma T."/>
            <person name="Kaneko K."/>
        </authorList>
    </citation>
    <scope>NUCLEOTIDE SEQUENCE [LARGE SCALE GENOMIC DNA]</scope>
    <source>
        <strain evidence="11 12">HN2</strain>
    </source>
</reference>
<protein>
    <recommendedName>
        <fullName evidence="10">Flagellar protein FliL</fullName>
    </recommendedName>
</protein>
<dbReference type="GO" id="GO:0009425">
    <property type="term" value="C:bacterial-type flagellum basal body"/>
    <property type="evidence" value="ECO:0007669"/>
    <property type="project" value="InterPro"/>
</dbReference>
<accession>A0A7J0BH04</accession>
<dbReference type="PANTHER" id="PTHR35091:SF2">
    <property type="entry name" value="FLAGELLAR PROTEIN FLIL"/>
    <property type="match status" value="1"/>
</dbReference>
<keyword evidence="6 10" id="KW-0812">Transmembrane</keyword>
<name>A0A7J0BH04_9BACT</name>
<evidence type="ECO:0000256" key="7">
    <source>
        <dbReference type="ARBA" id="ARBA00022779"/>
    </source>
</evidence>
<evidence type="ECO:0000313" key="12">
    <source>
        <dbReference type="Proteomes" id="UP000503840"/>
    </source>
</evidence>
<keyword evidence="11" id="KW-0969">Cilium</keyword>
<keyword evidence="11" id="KW-0282">Flagellum</keyword>
<evidence type="ECO:0000256" key="3">
    <source>
        <dbReference type="ARBA" id="ARBA00008281"/>
    </source>
</evidence>
<keyword evidence="12" id="KW-1185">Reference proteome</keyword>
<gene>
    <name evidence="11" type="ORF">DSM101010T_08270</name>
</gene>
<dbReference type="RefSeq" id="WP_174404172.1">
    <property type="nucleotide sequence ID" value="NZ_BLVO01000012.1"/>
</dbReference>
<evidence type="ECO:0000256" key="5">
    <source>
        <dbReference type="ARBA" id="ARBA00022500"/>
    </source>
</evidence>
<evidence type="ECO:0000256" key="9">
    <source>
        <dbReference type="ARBA" id="ARBA00023136"/>
    </source>
</evidence>
<proteinExistence type="inferred from homology"/>
<dbReference type="GO" id="GO:0006935">
    <property type="term" value="P:chemotaxis"/>
    <property type="evidence" value="ECO:0007669"/>
    <property type="project" value="UniProtKB-KW"/>
</dbReference>
<evidence type="ECO:0000256" key="4">
    <source>
        <dbReference type="ARBA" id="ARBA00022475"/>
    </source>
</evidence>
<keyword evidence="9 10" id="KW-0472">Membrane</keyword>
<keyword evidence="4 10" id="KW-1003">Cell membrane</keyword>
<dbReference type="Proteomes" id="UP000503840">
    <property type="component" value="Unassembled WGS sequence"/>
</dbReference>
<dbReference type="PANTHER" id="PTHR35091">
    <property type="entry name" value="FLAGELLAR PROTEIN FLIL"/>
    <property type="match status" value="1"/>
</dbReference>
<keyword evidence="8 10" id="KW-1133">Transmembrane helix</keyword>
<keyword evidence="7 10" id="KW-0283">Flagellar rotation</keyword>
<organism evidence="11 12">
    <name type="scientific">Desulfovibrio subterraneus</name>
    <dbReference type="NCBI Taxonomy" id="2718620"/>
    <lineage>
        <taxon>Bacteria</taxon>
        <taxon>Pseudomonadati</taxon>
        <taxon>Thermodesulfobacteriota</taxon>
        <taxon>Desulfovibrionia</taxon>
        <taxon>Desulfovibrionales</taxon>
        <taxon>Desulfovibrionaceae</taxon>
        <taxon>Desulfovibrio</taxon>
    </lineage>
</organism>
<evidence type="ECO:0000256" key="10">
    <source>
        <dbReference type="RuleBase" id="RU364125"/>
    </source>
</evidence>
<comment type="similarity">
    <text evidence="3 10">Belongs to the FliL family.</text>
</comment>
<comment type="caution">
    <text evidence="11">The sequence shown here is derived from an EMBL/GenBank/DDBJ whole genome shotgun (WGS) entry which is preliminary data.</text>
</comment>
<evidence type="ECO:0000256" key="8">
    <source>
        <dbReference type="ARBA" id="ARBA00022989"/>
    </source>
</evidence>
<keyword evidence="11" id="KW-0966">Cell projection</keyword>
<dbReference type="EMBL" id="BLVO01000012">
    <property type="protein sequence ID" value="GFM32462.1"/>
    <property type="molecule type" value="Genomic_DNA"/>
</dbReference>
<keyword evidence="5 10" id="KW-0145">Chemotaxis</keyword>
<evidence type="ECO:0000256" key="6">
    <source>
        <dbReference type="ARBA" id="ARBA00022692"/>
    </source>
</evidence>
<evidence type="ECO:0000313" key="11">
    <source>
        <dbReference type="EMBL" id="GFM32462.1"/>
    </source>
</evidence>
<sequence length="165" mass="18242">MAEEEKEKKKGGKLKWIILIVLLLVLLGGGGFVAWKFFFSKPTGETDQPQQVQLDANAQGESSPKDAQVVTLPTFLVNLADPLGRRYIKLTLDVEVVNPEIAKELEAAQAKVRDAVILLLSSKSYADLAPLENKILLKNELVTRLNQILGGSKVVRVYFTELVIQ</sequence>
<dbReference type="GO" id="GO:0071978">
    <property type="term" value="P:bacterial-type flagellum-dependent swarming motility"/>
    <property type="evidence" value="ECO:0007669"/>
    <property type="project" value="TreeGrafter"/>
</dbReference>
<feature type="transmembrane region" description="Helical" evidence="10">
    <location>
        <begin position="16"/>
        <end position="38"/>
    </location>
</feature>
<evidence type="ECO:0000256" key="1">
    <source>
        <dbReference type="ARBA" id="ARBA00002254"/>
    </source>
</evidence>